<sequence length="128" mass="14213">MSRTKNTVMIDNPFAVIDRRINRLESLLIEIRDALHGPSSSVEVDPYGDFKWLCSTCPGIPASTLRIKSAAGEIPGVVKFGKRVLYEKATVLNWLRSQTRQAVDAALIEQQAEEQFGQQLSKRGGVRA</sequence>
<name>A0A7K1SQM6_9BACT</name>
<evidence type="ECO:0000313" key="2">
    <source>
        <dbReference type="Proteomes" id="UP000436006"/>
    </source>
</evidence>
<dbReference type="EMBL" id="WPIN01000029">
    <property type="protein sequence ID" value="MVM36003.1"/>
    <property type="molecule type" value="Genomic_DNA"/>
</dbReference>
<dbReference type="AlphaFoldDB" id="A0A7K1SQM6"/>
<dbReference type="Proteomes" id="UP000436006">
    <property type="component" value="Unassembled WGS sequence"/>
</dbReference>
<proteinExistence type="predicted"/>
<organism evidence="1 2">
    <name type="scientific">Spirosoma arboris</name>
    <dbReference type="NCBI Taxonomy" id="2682092"/>
    <lineage>
        <taxon>Bacteria</taxon>
        <taxon>Pseudomonadati</taxon>
        <taxon>Bacteroidota</taxon>
        <taxon>Cytophagia</taxon>
        <taxon>Cytophagales</taxon>
        <taxon>Cytophagaceae</taxon>
        <taxon>Spirosoma</taxon>
    </lineage>
</organism>
<keyword evidence="2" id="KW-1185">Reference proteome</keyword>
<evidence type="ECO:0008006" key="3">
    <source>
        <dbReference type="Google" id="ProtNLM"/>
    </source>
</evidence>
<comment type="caution">
    <text evidence="1">The sequence shown here is derived from an EMBL/GenBank/DDBJ whole genome shotgun (WGS) entry which is preliminary data.</text>
</comment>
<gene>
    <name evidence="1" type="ORF">GO755_38675</name>
</gene>
<dbReference type="RefSeq" id="WP_157590801.1">
    <property type="nucleotide sequence ID" value="NZ_WPIN01000029.1"/>
</dbReference>
<protein>
    <recommendedName>
        <fullName evidence="3">Helix-turn-helix domain-containing protein</fullName>
    </recommendedName>
</protein>
<accession>A0A7K1SQM6</accession>
<reference evidence="1 2" key="1">
    <citation type="submission" date="2019-12" db="EMBL/GenBank/DDBJ databases">
        <title>Spirosoma sp. HMF4905 genome sequencing and assembly.</title>
        <authorList>
            <person name="Kang H."/>
            <person name="Cha I."/>
            <person name="Kim H."/>
            <person name="Joh K."/>
        </authorList>
    </citation>
    <scope>NUCLEOTIDE SEQUENCE [LARGE SCALE GENOMIC DNA]</scope>
    <source>
        <strain evidence="1 2">HMF4905</strain>
    </source>
</reference>
<evidence type="ECO:0000313" key="1">
    <source>
        <dbReference type="EMBL" id="MVM36003.1"/>
    </source>
</evidence>